<evidence type="ECO:0000313" key="3">
    <source>
        <dbReference type="Proteomes" id="UP000759443"/>
    </source>
</evidence>
<keyword evidence="3" id="KW-1185">Reference proteome</keyword>
<dbReference type="PANTHER" id="PTHR43682">
    <property type="entry name" value="LACTATE UTILIZATION PROTEIN C"/>
    <property type="match status" value="1"/>
</dbReference>
<dbReference type="InterPro" id="IPR003741">
    <property type="entry name" value="LUD_dom"/>
</dbReference>
<protein>
    <submittedName>
        <fullName evidence="2">L-lactate dehydrogenase complex protein LldG</fullName>
    </submittedName>
</protein>
<dbReference type="EMBL" id="JAGGJU010000014">
    <property type="protein sequence ID" value="MBP1852945.1"/>
    <property type="molecule type" value="Genomic_DNA"/>
</dbReference>
<dbReference type="PANTHER" id="PTHR43682:SF1">
    <property type="entry name" value="LACTATE UTILIZATION PROTEIN C"/>
    <property type="match status" value="1"/>
</dbReference>
<accession>A0ABS4E4R6</accession>
<proteinExistence type="predicted"/>
<sequence length="225" mass="23833">MTMSGKTAILGKIRGSLGADRDDETRRRTVAERIASPPVGIIPARGQLPLEDRIALFRAMAEKYNATTDRIDTLDRLPAAVGEFLRAHNLPAVLRMGADPRLAEAPWSSENTLEIRHGASDGLDLVGISHAFGGIAETGTLALLSGADNPVTISFLPEQHIVVVAADAIGGDLETVFARLRAANGKATMPRTLNFITGPSRSADIEQKLLLGAHGPKALHIIVVG</sequence>
<dbReference type="Pfam" id="PF02589">
    <property type="entry name" value="LUD_dom"/>
    <property type="match status" value="1"/>
</dbReference>
<dbReference type="InterPro" id="IPR037171">
    <property type="entry name" value="NagB/RpiA_transferase-like"/>
</dbReference>
<feature type="domain" description="LUD" evidence="1">
    <location>
        <begin position="126"/>
        <end position="224"/>
    </location>
</feature>
<organism evidence="2 3">
    <name type="scientific">Rhizobium halophytocola</name>
    <dbReference type="NCBI Taxonomy" id="735519"/>
    <lineage>
        <taxon>Bacteria</taxon>
        <taxon>Pseudomonadati</taxon>
        <taxon>Pseudomonadota</taxon>
        <taxon>Alphaproteobacteria</taxon>
        <taxon>Hyphomicrobiales</taxon>
        <taxon>Rhizobiaceae</taxon>
        <taxon>Rhizobium/Agrobacterium group</taxon>
        <taxon>Rhizobium</taxon>
    </lineage>
</organism>
<comment type="caution">
    <text evidence="2">The sequence shown here is derived from an EMBL/GenBank/DDBJ whole genome shotgun (WGS) entry which is preliminary data.</text>
</comment>
<evidence type="ECO:0000259" key="1">
    <source>
        <dbReference type="Pfam" id="PF02589"/>
    </source>
</evidence>
<dbReference type="InterPro" id="IPR024185">
    <property type="entry name" value="FTHF_cligase-like_sf"/>
</dbReference>
<name>A0ABS4E4R6_9HYPH</name>
<reference evidence="2 3" key="1">
    <citation type="submission" date="2021-03" db="EMBL/GenBank/DDBJ databases">
        <title>Genomic Encyclopedia of Type Strains, Phase IV (KMG-IV): sequencing the most valuable type-strain genomes for metagenomic binning, comparative biology and taxonomic classification.</title>
        <authorList>
            <person name="Goeker M."/>
        </authorList>
    </citation>
    <scope>NUCLEOTIDE SEQUENCE [LARGE SCALE GENOMIC DNA]</scope>
    <source>
        <strain evidence="2 3">DSM 21600</strain>
    </source>
</reference>
<dbReference type="SUPFAM" id="SSF100950">
    <property type="entry name" value="NagB/RpiA/CoA transferase-like"/>
    <property type="match status" value="1"/>
</dbReference>
<dbReference type="Gene3D" id="3.40.50.10420">
    <property type="entry name" value="NagB/RpiA/CoA transferase-like"/>
    <property type="match status" value="1"/>
</dbReference>
<gene>
    <name evidence="2" type="ORF">J2Z17_004404</name>
</gene>
<dbReference type="Proteomes" id="UP000759443">
    <property type="component" value="Unassembled WGS sequence"/>
</dbReference>
<evidence type="ECO:0000313" key="2">
    <source>
        <dbReference type="EMBL" id="MBP1852945.1"/>
    </source>
</evidence>